<feature type="region of interest" description="Disordered" evidence="1">
    <location>
        <begin position="1"/>
        <end position="20"/>
    </location>
</feature>
<dbReference type="EnsemblPlants" id="KQL25657">
    <property type="protein sequence ID" value="KQL25657"/>
    <property type="gene ID" value="SETIT_031648mg"/>
</dbReference>
<sequence length="93" mass="10190">MPGPTPVAGEREGSGNDEMQVGLTRWKPQFSPNADLTVSSVIGARVNLVYHRLSILAAQSEQPVAGAMRAVRVRGKKKEHGNRARRIREERAS</sequence>
<dbReference type="Gramene" id="KQL25657">
    <property type="protein sequence ID" value="KQL25657"/>
    <property type="gene ID" value="SETIT_031648mg"/>
</dbReference>
<feature type="compositionally biased region" description="Basic residues" evidence="1">
    <location>
        <begin position="72"/>
        <end position="86"/>
    </location>
</feature>
<protein>
    <submittedName>
        <fullName evidence="2">Uncharacterized protein</fullName>
    </submittedName>
</protein>
<dbReference type="EMBL" id="AGNK02001242">
    <property type="status" value="NOT_ANNOTATED_CDS"/>
    <property type="molecule type" value="Genomic_DNA"/>
</dbReference>
<name>K3ZYG6_SETIT</name>
<dbReference type="AlphaFoldDB" id="K3ZYG6"/>
<dbReference type="HOGENOM" id="CLU_2403733_0_0_1"/>
<keyword evidence="3" id="KW-1185">Reference proteome</keyword>
<reference evidence="2" key="2">
    <citation type="submission" date="2018-08" db="UniProtKB">
        <authorList>
            <consortium name="EnsemblPlants"/>
        </authorList>
    </citation>
    <scope>IDENTIFICATION</scope>
    <source>
        <strain evidence="2">Yugu1</strain>
    </source>
</reference>
<dbReference type="InParanoid" id="K3ZYG6"/>
<evidence type="ECO:0000313" key="2">
    <source>
        <dbReference type="EnsemblPlants" id="KQL25657"/>
    </source>
</evidence>
<proteinExistence type="predicted"/>
<evidence type="ECO:0000313" key="3">
    <source>
        <dbReference type="Proteomes" id="UP000004995"/>
    </source>
</evidence>
<evidence type="ECO:0000256" key="1">
    <source>
        <dbReference type="SAM" id="MobiDB-lite"/>
    </source>
</evidence>
<organism evidence="2 3">
    <name type="scientific">Setaria italica</name>
    <name type="common">Foxtail millet</name>
    <name type="synonym">Panicum italicum</name>
    <dbReference type="NCBI Taxonomy" id="4555"/>
    <lineage>
        <taxon>Eukaryota</taxon>
        <taxon>Viridiplantae</taxon>
        <taxon>Streptophyta</taxon>
        <taxon>Embryophyta</taxon>
        <taxon>Tracheophyta</taxon>
        <taxon>Spermatophyta</taxon>
        <taxon>Magnoliopsida</taxon>
        <taxon>Liliopsida</taxon>
        <taxon>Poales</taxon>
        <taxon>Poaceae</taxon>
        <taxon>PACMAD clade</taxon>
        <taxon>Panicoideae</taxon>
        <taxon>Panicodae</taxon>
        <taxon>Paniceae</taxon>
        <taxon>Cenchrinae</taxon>
        <taxon>Setaria</taxon>
    </lineage>
</organism>
<dbReference type="Proteomes" id="UP000004995">
    <property type="component" value="Unassembled WGS sequence"/>
</dbReference>
<feature type="region of interest" description="Disordered" evidence="1">
    <location>
        <begin position="72"/>
        <end position="93"/>
    </location>
</feature>
<reference evidence="3" key="1">
    <citation type="journal article" date="2012" name="Nat. Biotechnol.">
        <title>Reference genome sequence of the model plant Setaria.</title>
        <authorList>
            <person name="Bennetzen J.L."/>
            <person name="Schmutz J."/>
            <person name="Wang H."/>
            <person name="Percifield R."/>
            <person name="Hawkins J."/>
            <person name="Pontaroli A.C."/>
            <person name="Estep M."/>
            <person name="Feng L."/>
            <person name="Vaughn J.N."/>
            <person name="Grimwood J."/>
            <person name="Jenkins J."/>
            <person name="Barry K."/>
            <person name="Lindquist E."/>
            <person name="Hellsten U."/>
            <person name="Deshpande S."/>
            <person name="Wang X."/>
            <person name="Wu X."/>
            <person name="Mitros T."/>
            <person name="Triplett J."/>
            <person name="Yang X."/>
            <person name="Ye C.Y."/>
            <person name="Mauro-Herrera M."/>
            <person name="Wang L."/>
            <person name="Li P."/>
            <person name="Sharma M."/>
            <person name="Sharma R."/>
            <person name="Ronald P.C."/>
            <person name="Panaud O."/>
            <person name="Kellogg E.A."/>
            <person name="Brutnell T.P."/>
            <person name="Doust A.N."/>
            <person name="Tuskan G.A."/>
            <person name="Rokhsar D."/>
            <person name="Devos K.M."/>
        </authorList>
    </citation>
    <scope>NUCLEOTIDE SEQUENCE [LARGE SCALE GENOMIC DNA]</scope>
    <source>
        <strain evidence="3">cv. Yugu1</strain>
    </source>
</reference>
<accession>K3ZYG6</accession>